<protein>
    <submittedName>
        <fullName evidence="2">Uncharacterized protein</fullName>
    </submittedName>
</protein>
<dbReference type="Proteomes" id="UP001372338">
    <property type="component" value="Unassembled WGS sequence"/>
</dbReference>
<keyword evidence="3" id="KW-1185">Reference proteome</keyword>
<feature type="compositionally biased region" description="Pro residues" evidence="1">
    <location>
        <begin position="46"/>
        <end position="56"/>
    </location>
</feature>
<accession>A0AAN9IME6</accession>
<organism evidence="2 3">
    <name type="scientific">Crotalaria pallida</name>
    <name type="common">Smooth rattlebox</name>
    <name type="synonym">Crotalaria striata</name>
    <dbReference type="NCBI Taxonomy" id="3830"/>
    <lineage>
        <taxon>Eukaryota</taxon>
        <taxon>Viridiplantae</taxon>
        <taxon>Streptophyta</taxon>
        <taxon>Embryophyta</taxon>
        <taxon>Tracheophyta</taxon>
        <taxon>Spermatophyta</taxon>
        <taxon>Magnoliopsida</taxon>
        <taxon>eudicotyledons</taxon>
        <taxon>Gunneridae</taxon>
        <taxon>Pentapetalae</taxon>
        <taxon>rosids</taxon>
        <taxon>fabids</taxon>
        <taxon>Fabales</taxon>
        <taxon>Fabaceae</taxon>
        <taxon>Papilionoideae</taxon>
        <taxon>50 kb inversion clade</taxon>
        <taxon>genistoids sensu lato</taxon>
        <taxon>core genistoids</taxon>
        <taxon>Crotalarieae</taxon>
        <taxon>Crotalaria</taxon>
    </lineage>
</organism>
<feature type="region of interest" description="Disordered" evidence="1">
    <location>
        <begin position="32"/>
        <end position="77"/>
    </location>
</feature>
<dbReference type="Pfam" id="PF05097">
    <property type="entry name" value="DUF688"/>
    <property type="match status" value="1"/>
</dbReference>
<evidence type="ECO:0000313" key="2">
    <source>
        <dbReference type="EMBL" id="KAK7282701.1"/>
    </source>
</evidence>
<dbReference type="AlphaFoldDB" id="A0AAN9IME6"/>
<evidence type="ECO:0000256" key="1">
    <source>
        <dbReference type="SAM" id="MobiDB-lite"/>
    </source>
</evidence>
<reference evidence="2 3" key="1">
    <citation type="submission" date="2024-01" db="EMBL/GenBank/DDBJ databases">
        <title>The genomes of 5 underutilized Papilionoideae crops provide insights into root nodulation and disease resistanc.</title>
        <authorList>
            <person name="Yuan L."/>
        </authorList>
    </citation>
    <scope>NUCLEOTIDE SEQUENCE [LARGE SCALE GENOMIC DNA]</scope>
    <source>
        <strain evidence="2">ZHUSHIDOU_FW_LH</strain>
        <tissue evidence="2">Leaf</tissue>
    </source>
</reference>
<dbReference type="EMBL" id="JAYWIO010000002">
    <property type="protein sequence ID" value="KAK7282701.1"/>
    <property type="molecule type" value="Genomic_DNA"/>
</dbReference>
<sequence length="176" mass="19805">MVMDYDDECDSFKKPGAVPFKWEVKPGVPIISHHHNNHQKPWAKLPEPPSPKPPPAGSYLFSPGEPRSGSFRSTPRVRSDRFRFNRPLLSRPESVSSGCFFSPFLRRLKSKKTIPKRVTEPENESSYSLDLEMLSRCSFSSRKSISPFRISTTSSSSVASSPRPIGDTEWAGFGLF</sequence>
<gene>
    <name evidence="2" type="ORF">RIF29_11684</name>
</gene>
<dbReference type="InterPro" id="IPR007789">
    <property type="entry name" value="DUF688"/>
</dbReference>
<dbReference type="PANTHER" id="PTHR35466:SF4">
    <property type="entry name" value="EXPRESSED PROTEIN"/>
    <property type="match status" value="1"/>
</dbReference>
<comment type="caution">
    <text evidence="2">The sequence shown here is derived from an EMBL/GenBank/DDBJ whole genome shotgun (WGS) entry which is preliminary data.</text>
</comment>
<evidence type="ECO:0000313" key="3">
    <source>
        <dbReference type="Proteomes" id="UP001372338"/>
    </source>
</evidence>
<name>A0AAN9IME6_CROPI</name>
<proteinExistence type="predicted"/>
<dbReference type="PANTHER" id="PTHR35466">
    <property type="entry name" value="SERINE/ARGININE REPETITIVE MATRIX PROTEIN 1"/>
    <property type="match status" value="1"/>
</dbReference>